<evidence type="ECO:0000313" key="1">
    <source>
        <dbReference type="EMBL" id="CAG7725296.1"/>
    </source>
</evidence>
<accession>A0A8J2P4J5</accession>
<gene>
    <name evidence="1" type="ORF">AFUS01_LOCUS14262</name>
</gene>
<organism evidence="1 2">
    <name type="scientific">Allacma fusca</name>
    <dbReference type="NCBI Taxonomy" id="39272"/>
    <lineage>
        <taxon>Eukaryota</taxon>
        <taxon>Metazoa</taxon>
        <taxon>Ecdysozoa</taxon>
        <taxon>Arthropoda</taxon>
        <taxon>Hexapoda</taxon>
        <taxon>Collembola</taxon>
        <taxon>Symphypleona</taxon>
        <taxon>Sminthuridae</taxon>
        <taxon>Allacma</taxon>
    </lineage>
</organism>
<evidence type="ECO:0000313" key="2">
    <source>
        <dbReference type="Proteomes" id="UP000708208"/>
    </source>
</evidence>
<proteinExistence type="predicted"/>
<name>A0A8J2P4J5_9HEXA</name>
<protein>
    <submittedName>
        <fullName evidence="1">Uncharacterized protein</fullName>
    </submittedName>
</protein>
<reference evidence="1" key="1">
    <citation type="submission" date="2021-06" db="EMBL/GenBank/DDBJ databases">
        <authorList>
            <person name="Hodson N. C."/>
            <person name="Mongue J. A."/>
            <person name="Jaron S. K."/>
        </authorList>
    </citation>
    <scope>NUCLEOTIDE SEQUENCE</scope>
</reference>
<dbReference type="Proteomes" id="UP000708208">
    <property type="component" value="Unassembled WGS sequence"/>
</dbReference>
<feature type="non-terminal residue" evidence="1">
    <location>
        <position position="1"/>
    </location>
</feature>
<dbReference type="EMBL" id="CAJVCH010120060">
    <property type="protein sequence ID" value="CAG7725296.1"/>
    <property type="molecule type" value="Genomic_DNA"/>
</dbReference>
<sequence length="17" mass="1922">MHLVPSKPVPADLEEFL</sequence>
<dbReference type="AlphaFoldDB" id="A0A8J2P4J5"/>
<feature type="non-terminal residue" evidence="1">
    <location>
        <position position="17"/>
    </location>
</feature>
<keyword evidence="2" id="KW-1185">Reference proteome</keyword>
<comment type="caution">
    <text evidence="1">The sequence shown here is derived from an EMBL/GenBank/DDBJ whole genome shotgun (WGS) entry which is preliminary data.</text>
</comment>